<evidence type="ECO:0000256" key="1">
    <source>
        <dbReference type="SAM" id="MobiDB-lite"/>
    </source>
</evidence>
<reference evidence="3 4" key="1">
    <citation type="submission" date="2019-07" db="EMBL/GenBank/DDBJ databases">
        <authorList>
            <person name="Huq M.A."/>
        </authorList>
    </citation>
    <scope>NUCLEOTIDE SEQUENCE [LARGE SCALE GENOMIC DNA]</scope>
    <source>
        <strain evidence="3 4">MAH-3</strain>
    </source>
</reference>
<feature type="signal peptide" evidence="2">
    <location>
        <begin position="1"/>
        <end position="19"/>
    </location>
</feature>
<feature type="chain" id="PRO_5021831976" evidence="2">
    <location>
        <begin position="20"/>
        <end position="149"/>
    </location>
</feature>
<dbReference type="Proteomes" id="UP000316008">
    <property type="component" value="Unassembled WGS sequence"/>
</dbReference>
<accession>A0A556N7J6</accession>
<keyword evidence="2" id="KW-0732">Signal</keyword>
<evidence type="ECO:0000313" key="4">
    <source>
        <dbReference type="Proteomes" id="UP000316008"/>
    </source>
</evidence>
<organism evidence="3 4">
    <name type="scientific">Fluviicola chungangensis</name>
    <dbReference type="NCBI Taxonomy" id="2597671"/>
    <lineage>
        <taxon>Bacteria</taxon>
        <taxon>Pseudomonadati</taxon>
        <taxon>Bacteroidota</taxon>
        <taxon>Flavobacteriia</taxon>
        <taxon>Flavobacteriales</taxon>
        <taxon>Crocinitomicaceae</taxon>
        <taxon>Fluviicola</taxon>
    </lineage>
</organism>
<protein>
    <submittedName>
        <fullName evidence="3">Uncharacterized protein</fullName>
    </submittedName>
</protein>
<dbReference type="AlphaFoldDB" id="A0A556N7J6"/>
<comment type="caution">
    <text evidence="3">The sequence shown here is derived from an EMBL/GenBank/DDBJ whole genome shotgun (WGS) entry which is preliminary data.</text>
</comment>
<evidence type="ECO:0000256" key="2">
    <source>
        <dbReference type="SAM" id="SignalP"/>
    </source>
</evidence>
<feature type="region of interest" description="Disordered" evidence="1">
    <location>
        <begin position="126"/>
        <end position="149"/>
    </location>
</feature>
<evidence type="ECO:0000313" key="3">
    <source>
        <dbReference type="EMBL" id="TSJ48100.1"/>
    </source>
</evidence>
<proteinExistence type="predicted"/>
<name>A0A556N7J6_9FLAO</name>
<sequence>MKKITILGLILIGSGVAMAQTEKDPKTEKKEVRKEVKMEVVDGEKTLTINTTNGSKTSSEVYKGAEADQKLREIEGGMKSDRVTEDVKVTDENGEKVVRIIRNENGKTTEEVYKGAEADKKLKELEMNDSKSMHKEEQRIEIKKEIREK</sequence>
<keyword evidence="4" id="KW-1185">Reference proteome</keyword>
<dbReference type="EMBL" id="VLPL01000001">
    <property type="protein sequence ID" value="TSJ48100.1"/>
    <property type="molecule type" value="Genomic_DNA"/>
</dbReference>
<dbReference type="RefSeq" id="WP_144331635.1">
    <property type="nucleotide sequence ID" value="NZ_VLPL01000001.1"/>
</dbReference>
<gene>
    <name evidence="3" type="ORF">FO442_02905</name>
</gene>